<evidence type="ECO:0000313" key="6">
    <source>
        <dbReference type="Proteomes" id="UP000444174"/>
    </source>
</evidence>
<dbReference type="InterPro" id="IPR004090">
    <property type="entry name" value="Chemotax_Me-accpt_rcpt"/>
</dbReference>
<comment type="similarity">
    <text evidence="2">Belongs to the methyl-accepting chemotaxis (MCP) protein family.</text>
</comment>
<dbReference type="SUPFAM" id="SSF46458">
    <property type="entry name" value="Globin-like"/>
    <property type="match status" value="1"/>
</dbReference>
<dbReference type="Proteomes" id="UP000444174">
    <property type="component" value="Unassembled WGS sequence"/>
</dbReference>
<dbReference type="PROSITE" id="PS50111">
    <property type="entry name" value="CHEMOTAXIS_TRANSDUC_2"/>
    <property type="match status" value="1"/>
</dbReference>
<dbReference type="GO" id="GO:0016020">
    <property type="term" value="C:membrane"/>
    <property type="evidence" value="ECO:0007669"/>
    <property type="project" value="InterPro"/>
</dbReference>
<dbReference type="Gene3D" id="1.10.490.10">
    <property type="entry name" value="Globins"/>
    <property type="match status" value="1"/>
</dbReference>
<sequence>MSANVKKQLETWFDLGADQKKSLQQMGEVILRNVDDILDVFYETALGHDETKRFFPHQSTAQHAKAAQKKHWALLFSGNFDNAYFASARRVGEVHYKIDLPFILYLGGYSLAGSEMMAVLMRNAGIGSKTKVQKHLKLLMRLMLADCDLVVEAYFRAQQADQKRAIDMLSDGFSQFEETGNSSKIPDNGQDGFPTQFDALRQSFNNLIDHWEGIITDAQNQSDALDKRLKQSHTLSHEMASRAEDQAATLEEAVAAVSRVTAMANEARGIVENASKNSETNRKQAESGEEVVKRAIDAVELIEQSSEQIAKFVEVIEDISFQTNLLALNAGVEAARAGEAGRGFAVVASEVRALAGRATQSANEVKSLIAESSRQVREGCNLVRETGESLSGIREGAIAMTTLMQEVNTVIEDQSLSLQEIDVSVAQLGKATQDNASRATQVSENMSAVVADVATLKQSINCVDAADPQMSRSSQSSGAMSAHEKAMQEYLRDQELKSAAQTSSAAETSHEKAMAQYLREQGVKSEQSENALENAAHERAMQQYLKESAVGNRQAIG</sequence>
<reference evidence="5 6" key="1">
    <citation type="submission" date="2019-10" db="EMBL/GenBank/DDBJ databases">
        <title>Epibacterium sp. nov., isolated from seawater.</title>
        <authorList>
            <person name="Zhang X."/>
            <person name="Li N."/>
        </authorList>
    </citation>
    <scope>NUCLEOTIDE SEQUENCE [LARGE SCALE GENOMIC DNA]</scope>
    <source>
        <strain evidence="5 6">SM1979</strain>
    </source>
</reference>
<dbReference type="PANTHER" id="PTHR43531">
    <property type="entry name" value="PROTEIN ICFG"/>
    <property type="match status" value="1"/>
</dbReference>
<feature type="domain" description="Methyl-accepting transducer" evidence="4">
    <location>
        <begin position="221"/>
        <end position="450"/>
    </location>
</feature>
<dbReference type="GO" id="GO:0007165">
    <property type="term" value="P:signal transduction"/>
    <property type="evidence" value="ECO:0007669"/>
    <property type="project" value="UniProtKB-KW"/>
</dbReference>
<name>A0A843YB13_9RHOB</name>
<dbReference type="SUPFAM" id="SSF58104">
    <property type="entry name" value="Methyl-accepting chemotaxis protein (MCP) signaling domain"/>
    <property type="match status" value="1"/>
</dbReference>
<evidence type="ECO:0000313" key="5">
    <source>
        <dbReference type="EMBL" id="MQQ08156.1"/>
    </source>
</evidence>
<comment type="caution">
    <text evidence="5">The sequence shown here is derived from an EMBL/GenBank/DDBJ whole genome shotgun (WGS) entry which is preliminary data.</text>
</comment>
<dbReference type="RefSeq" id="WP_153215112.1">
    <property type="nucleotide sequence ID" value="NZ_WIBF01000003.1"/>
</dbReference>
<gene>
    <name evidence="5" type="ORF">GFB49_06805</name>
</gene>
<dbReference type="InterPro" id="IPR039379">
    <property type="entry name" value="Protoglobin_sensor_dom"/>
</dbReference>
<proteinExistence type="inferred from homology"/>
<dbReference type="PANTHER" id="PTHR43531:SF11">
    <property type="entry name" value="METHYL-ACCEPTING CHEMOTAXIS PROTEIN 3"/>
    <property type="match status" value="1"/>
</dbReference>
<dbReference type="InterPro" id="IPR051310">
    <property type="entry name" value="MCP_chemotaxis"/>
</dbReference>
<dbReference type="AlphaFoldDB" id="A0A843YB13"/>
<dbReference type="GO" id="GO:0019825">
    <property type="term" value="F:oxygen binding"/>
    <property type="evidence" value="ECO:0007669"/>
    <property type="project" value="InterPro"/>
</dbReference>
<dbReference type="CDD" id="cd01068">
    <property type="entry name" value="globin_sensor"/>
    <property type="match status" value="1"/>
</dbReference>
<dbReference type="InterPro" id="IPR004089">
    <property type="entry name" value="MCPsignal_dom"/>
</dbReference>
<dbReference type="GO" id="GO:0006935">
    <property type="term" value="P:chemotaxis"/>
    <property type="evidence" value="ECO:0007669"/>
    <property type="project" value="UniProtKB-KW"/>
</dbReference>
<evidence type="ECO:0000256" key="3">
    <source>
        <dbReference type="PROSITE-ProRule" id="PRU00284"/>
    </source>
</evidence>
<keyword evidence="1" id="KW-0145">Chemotaxis</keyword>
<keyword evidence="6" id="KW-1185">Reference proteome</keyword>
<organism evidence="5 6">
    <name type="scientific">Tritonibacter litoralis</name>
    <dbReference type="NCBI Taxonomy" id="2662264"/>
    <lineage>
        <taxon>Bacteria</taxon>
        <taxon>Pseudomonadati</taxon>
        <taxon>Pseudomonadota</taxon>
        <taxon>Alphaproteobacteria</taxon>
        <taxon>Rhodobacterales</taxon>
        <taxon>Paracoccaceae</taxon>
        <taxon>Tritonibacter</taxon>
    </lineage>
</organism>
<dbReference type="PRINTS" id="PR00260">
    <property type="entry name" value="CHEMTRNSDUCR"/>
</dbReference>
<dbReference type="GO" id="GO:0004888">
    <property type="term" value="F:transmembrane signaling receptor activity"/>
    <property type="evidence" value="ECO:0007669"/>
    <property type="project" value="InterPro"/>
</dbReference>
<dbReference type="GO" id="GO:0020037">
    <property type="term" value="F:heme binding"/>
    <property type="evidence" value="ECO:0007669"/>
    <property type="project" value="InterPro"/>
</dbReference>
<dbReference type="InterPro" id="IPR044398">
    <property type="entry name" value="Globin-sensor_dom"/>
</dbReference>
<dbReference type="EMBL" id="WIBF01000003">
    <property type="protein sequence ID" value="MQQ08156.1"/>
    <property type="molecule type" value="Genomic_DNA"/>
</dbReference>
<dbReference type="InterPro" id="IPR012292">
    <property type="entry name" value="Globin/Proto"/>
</dbReference>
<evidence type="ECO:0000256" key="2">
    <source>
        <dbReference type="ARBA" id="ARBA00029447"/>
    </source>
</evidence>
<dbReference type="SMART" id="SM00283">
    <property type="entry name" value="MA"/>
    <property type="match status" value="1"/>
</dbReference>
<evidence type="ECO:0000256" key="1">
    <source>
        <dbReference type="ARBA" id="ARBA00022500"/>
    </source>
</evidence>
<dbReference type="InterPro" id="IPR009050">
    <property type="entry name" value="Globin-like_sf"/>
</dbReference>
<dbReference type="Gene3D" id="1.10.287.950">
    <property type="entry name" value="Methyl-accepting chemotaxis protein"/>
    <property type="match status" value="1"/>
</dbReference>
<protein>
    <submittedName>
        <fullName evidence="5">Globin-coupled sensor protein</fullName>
    </submittedName>
</protein>
<dbReference type="CDD" id="cd11386">
    <property type="entry name" value="MCP_signal"/>
    <property type="match status" value="1"/>
</dbReference>
<dbReference type="Pfam" id="PF11563">
    <property type="entry name" value="Protoglobin"/>
    <property type="match status" value="1"/>
</dbReference>
<keyword evidence="3" id="KW-0807">Transducer</keyword>
<evidence type="ECO:0000259" key="4">
    <source>
        <dbReference type="PROSITE" id="PS50111"/>
    </source>
</evidence>
<accession>A0A843YB13</accession>
<dbReference type="Pfam" id="PF00015">
    <property type="entry name" value="MCPsignal"/>
    <property type="match status" value="1"/>
</dbReference>